<feature type="region of interest" description="Disordered" evidence="3">
    <location>
        <begin position="87"/>
        <end position="126"/>
    </location>
</feature>
<dbReference type="Gramene" id="MELO3C011491.2.1">
    <property type="protein sequence ID" value="MELO3C011491.2.1"/>
    <property type="gene ID" value="MELO3C011491.2"/>
</dbReference>
<reference evidence="6" key="2">
    <citation type="submission" date="2025-04" db="UniProtKB">
        <authorList>
            <consortium name="RefSeq"/>
        </authorList>
    </citation>
    <scope>IDENTIFICATION</scope>
</reference>
<evidence type="ECO:0000256" key="3">
    <source>
        <dbReference type="SAM" id="MobiDB-lite"/>
    </source>
</evidence>
<keyword evidence="5" id="KW-1185">Reference proteome</keyword>
<evidence type="ECO:0000313" key="6">
    <source>
        <dbReference type="RefSeq" id="XP_008445543.1"/>
    </source>
</evidence>
<dbReference type="InParanoid" id="A0A1S3BCZ8"/>
<dbReference type="EnsemblPlants" id="MELO3C011491.2.1">
    <property type="protein sequence ID" value="MELO3C011491.2.1"/>
    <property type="gene ID" value="MELO3C011491.2"/>
</dbReference>
<feature type="compositionally biased region" description="Pro residues" evidence="3">
    <location>
        <begin position="226"/>
        <end position="237"/>
    </location>
</feature>
<feature type="region of interest" description="Disordered" evidence="3">
    <location>
        <begin position="218"/>
        <end position="241"/>
    </location>
</feature>
<dbReference type="PANTHER" id="PTHR33172:SF37">
    <property type="entry name" value="PROTEIN OXIDATIVE STRESS 3 LIKE 1"/>
    <property type="match status" value="1"/>
</dbReference>
<organism evidence="5 6">
    <name type="scientific">Cucumis melo</name>
    <name type="common">Muskmelon</name>
    <dbReference type="NCBI Taxonomy" id="3656"/>
    <lineage>
        <taxon>Eukaryota</taxon>
        <taxon>Viridiplantae</taxon>
        <taxon>Streptophyta</taxon>
        <taxon>Embryophyta</taxon>
        <taxon>Tracheophyta</taxon>
        <taxon>Spermatophyta</taxon>
        <taxon>Magnoliopsida</taxon>
        <taxon>eudicotyledons</taxon>
        <taxon>Gunneridae</taxon>
        <taxon>Pentapetalae</taxon>
        <taxon>rosids</taxon>
        <taxon>fabids</taxon>
        <taxon>Cucurbitales</taxon>
        <taxon>Cucurbitaceae</taxon>
        <taxon>Benincaseae</taxon>
        <taxon>Cucumis</taxon>
    </lineage>
</organism>
<feature type="compositionally biased region" description="Polar residues" evidence="3">
    <location>
        <begin position="98"/>
        <end position="108"/>
    </location>
</feature>
<dbReference type="Proteomes" id="UP001652600">
    <property type="component" value="Chromosome 3"/>
</dbReference>
<dbReference type="RefSeq" id="XP_008445543.1">
    <property type="nucleotide sequence ID" value="XM_008447321.2"/>
</dbReference>
<dbReference type="OrthoDB" id="691484at2759"/>
<dbReference type="InterPro" id="IPR051992">
    <property type="entry name" value="OxStress_Response_Reg"/>
</dbReference>
<dbReference type="GO" id="GO:0006950">
    <property type="term" value="P:response to stress"/>
    <property type="evidence" value="ECO:0007669"/>
    <property type="project" value="UniProtKB-ARBA"/>
</dbReference>
<dbReference type="PANTHER" id="PTHR33172">
    <property type="entry name" value="OS08G0516900 PROTEIN"/>
    <property type="match status" value="1"/>
</dbReference>
<reference evidence="4" key="1">
    <citation type="submission" date="2023-03" db="UniProtKB">
        <authorList>
            <consortium name="EnsemblPlants"/>
        </authorList>
    </citation>
    <scope>IDENTIFICATION</scope>
</reference>
<protein>
    <submittedName>
        <fullName evidence="6">Uncharacterized protein LOC103488525</fullName>
    </submittedName>
</protein>
<dbReference type="AlphaFoldDB" id="A0A1S3BCZ8"/>
<dbReference type="eggNOG" id="KOG4210">
    <property type="taxonomic scope" value="Eukaryota"/>
</dbReference>
<sequence length="269" mass="28902">MNPKLYLLISSSFENCYLFGLIYLVPSLLDFNHSVMSIALESNTRIPPSVFSQAGLPPYCSVLNTTGIIPVVRREAAVADAVAPEDVDRCSSSSSSSIGENSGFSVRSSDNDDGEDNEAESSYRGPLGMESLEEVLPIRRGISNFYNGKSKSFTSLADASSSSSIKEIAKPENAFSRKRRNLLASNLIAGGISKRPIISSSRSSLALAVVLSSSESHKNNDLNSIIPPPTPIRPPLHPNGRASRINSGSAVPSLCKFPTWRSYSMANIQ</sequence>
<comment type="subcellular location">
    <subcellularLocation>
        <location evidence="1">Nucleus</location>
    </subcellularLocation>
</comment>
<name>A0A1S3BCZ8_CUCME</name>
<evidence type="ECO:0000313" key="4">
    <source>
        <dbReference type="EnsemblPlants" id="MELO3C011491.2.1"/>
    </source>
</evidence>
<dbReference type="KEGG" id="cmo:103488525"/>
<dbReference type="GO" id="GO:0005634">
    <property type="term" value="C:nucleus"/>
    <property type="evidence" value="ECO:0007669"/>
    <property type="project" value="UniProtKB-SubCell"/>
</dbReference>
<gene>
    <name evidence="6" type="primary">LOC103488525</name>
    <name evidence="4" type="synonym">103488525</name>
</gene>
<accession>A0A1S3BCZ8</accession>
<evidence type="ECO:0000256" key="2">
    <source>
        <dbReference type="ARBA" id="ARBA00023242"/>
    </source>
</evidence>
<keyword evidence="2" id="KW-0539">Nucleus</keyword>
<evidence type="ECO:0000313" key="5">
    <source>
        <dbReference type="Proteomes" id="UP001652600"/>
    </source>
</evidence>
<proteinExistence type="predicted"/>
<dbReference type="GeneID" id="103488525"/>
<evidence type="ECO:0000256" key="1">
    <source>
        <dbReference type="ARBA" id="ARBA00004123"/>
    </source>
</evidence>